<sequence length="1586" mass="176195">HTFCGEPCLEGLVDYARRQIKCPECRAEHRIPYNGVQTFPNNVTLARFLDLHRGITGEEPEPLPSQMDRCGVCSEKAFCERCSHCDKKVCEECKEAHLDILRREITRINGQVRRGLNKLTEHSQQSGRNCDKLQSSTKQIRDEITESVRRIIKDLKDKESKLLHELEEYTQTEAKSGEKTKEDLDQELVNITSNCELIENHINENEEWTDAELVEYKEILVKTLEFLRNLDPDTSDFARKVKFQYKTDFDVLRRSVVDFGELKITTPNVMLSPSESTTNLNSLSVPNQTNLLRSQSDHRLAQQFQQRKSESSRYLDISGSQSRLSALTHSDTERDNRLERNTSPTRQRFDRYGIDRRHLEEREPRSRFDTSALTRGWPRPSDTEDSVAPTTHFRSRFMRERNNQELSSFEDSHDSDYGGSHRSVRFEEPNAQPRAKVFETEEVTKGPLSGVIKLMDSPHVMQRLHQNEVRQKLKEQEALNAPPPAPQPPPPVTTPTPTPRRAPSRQVSEDEIEKQKKANQAAAAAAAANPPVAPTPPVPQSPKTSVPQSPTTVPESPNRLINRRLTQLQKEDSVTRYSTDSSRHGSDAEESQLGDDSDTNTGIGRFNRRRDESDSSRVSTARQTSTQRQVSDSVDNSSTPSTPTTNSVTTTGALPITPPVDSSTNITSSPTSAIDTTISSDISHNHEIKQDSKDCQDSPACPPPPPPLKYKFVSKPYSSRNFSTTNNSVSETLANGRTQSQSNPSTDLYSSRYSAKTTPNVTRLSSDVRYDKHYTRNTGANSIPSSYSSRRSPALNDNLMPRASDASTNHLLPANSAISSHSSTNSRLGSPERRVSLEDFRGQERPNYNPHRQARPNAVTSSYQMPLTSNVSHLRSPTSAAILSTVSVRSPLGKNPSLDRSTDRTDRHHSTNTSHTTAQTSDPQSDTITNRTPITSDKTNIRTLSTDIESESSDSNASNESSADSESESEDEEESTSMPIAATNTVSASSGRHPTSSSLERPSHERSDRTIQMPASVSTLLNRSAQARKDNLSTINRSDSPQSSRISRQNTLTDETNSDPNRPLYKGRRASDASKEESTPTYQSRRTLTRAATLEDDNDDQTVTSSAYSRFLARSKTSSALAAKEDTTGDDSRFTYSRRPDKFGTTSSSSSYRSRLAKSKSSHALYGFDDSDDENVNPISPTYKSKYGESALPTRRTSRSSGYTYRTRDPGSPPPEDETGQSVAQYLINKYGTKSSVQKTEPTNRTNSILKSKSSHVIYGRSISSSDDEPPISVRRGSRDDASASLISSLKTSSYGLTYPRQMYTQKGRLMMKLGSRGTEAGCFTWPRGVAVGQNNSIVVADSSNHRVQVFDSTGRFSFEFGSYGSGEGEFDCLAGVCVNRIGQFVVSDRYNHRIQVFDASGRFMRAFGCEGRSDGKFSYPWGIAADALGFIYVCDKENHRIQVFQSDGLFVGKFGTIGSRTGMLEHPHYIAVSNTNRVVISDSNNHRIQIFDVNGRSLSTFGSEGSNEGQFKFPRGVAVDDQGFIIVGDSGNNRIQIFNPDGTFLKAFGTWGSGEGEFKGLEGVAITSTGNILVCDRENHRIQMF</sequence>
<dbReference type="GO" id="GO:0008270">
    <property type="term" value="F:zinc ion binding"/>
    <property type="evidence" value="ECO:0007669"/>
    <property type="project" value="UniProtKB-KW"/>
</dbReference>
<feature type="compositionally biased region" description="Polar residues" evidence="8">
    <location>
        <begin position="911"/>
        <end position="947"/>
    </location>
</feature>
<feature type="compositionally biased region" description="Low complexity" evidence="8">
    <location>
        <begin position="541"/>
        <end position="557"/>
    </location>
</feature>
<dbReference type="Gene3D" id="3.30.40.10">
    <property type="entry name" value="Zinc/RING finger domain, C3HC4 (zinc finger)"/>
    <property type="match status" value="1"/>
</dbReference>
<feature type="region of interest" description="Disordered" evidence="8">
    <location>
        <begin position="306"/>
        <end position="435"/>
    </location>
</feature>
<keyword evidence="4" id="KW-0862">Zinc</keyword>
<keyword evidence="3 5" id="KW-0863">Zinc-finger</keyword>
<feature type="compositionally biased region" description="Low complexity" evidence="8">
    <location>
        <begin position="666"/>
        <end position="682"/>
    </location>
</feature>
<accession>A0A7R9M6N8</accession>
<evidence type="ECO:0000256" key="6">
    <source>
        <dbReference type="PROSITE-ProRule" id="PRU00504"/>
    </source>
</evidence>
<dbReference type="PROSITE" id="PS50119">
    <property type="entry name" value="ZF_BBOX"/>
    <property type="match status" value="1"/>
</dbReference>
<feature type="compositionally biased region" description="Polar residues" evidence="8">
    <location>
        <begin position="716"/>
        <end position="765"/>
    </location>
</feature>
<dbReference type="CDD" id="cd14954">
    <property type="entry name" value="NHL_TRIM71_like"/>
    <property type="match status" value="1"/>
</dbReference>
<feature type="compositionally biased region" description="Pro residues" evidence="8">
    <location>
        <begin position="481"/>
        <end position="500"/>
    </location>
</feature>
<evidence type="ECO:0000256" key="4">
    <source>
        <dbReference type="ARBA" id="ARBA00022833"/>
    </source>
</evidence>
<keyword evidence="1" id="KW-0479">Metal-binding</keyword>
<feature type="region of interest" description="Disordered" evidence="8">
    <location>
        <begin position="885"/>
        <end position="1220"/>
    </location>
</feature>
<evidence type="ECO:0000256" key="5">
    <source>
        <dbReference type="PROSITE-ProRule" id="PRU00024"/>
    </source>
</evidence>
<feature type="compositionally biased region" description="Basic and acidic residues" evidence="8">
    <location>
        <begin position="683"/>
        <end position="696"/>
    </location>
</feature>
<dbReference type="GO" id="GO:0061630">
    <property type="term" value="F:ubiquitin protein ligase activity"/>
    <property type="evidence" value="ECO:0007669"/>
    <property type="project" value="TreeGrafter"/>
</dbReference>
<feature type="repeat" description="NHL" evidence="6">
    <location>
        <begin position="1408"/>
        <end position="1448"/>
    </location>
</feature>
<feature type="compositionally biased region" description="Acidic residues" evidence="8">
    <location>
        <begin position="963"/>
        <end position="975"/>
    </location>
</feature>
<dbReference type="PANTHER" id="PTHR24104">
    <property type="entry name" value="E3 UBIQUITIN-PROTEIN LIGASE NHLRC1-RELATED"/>
    <property type="match status" value="1"/>
</dbReference>
<dbReference type="EMBL" id="CAJPVJ010006615">
    <property type="protein sequence ID" value="CAG2170589.1"/>
    <property type="molecule type" value="Genomic_DNA"/>
</dbReference>
<dbReference type="PROSITE" id="PS51125">
    <property type="entry name" value="NHL"/>
    <property type="match status" value="6"/>
</dbReference>
<dbReference type="GO" id="GO:0000209">
    <property type="term" value="P:protein polyubiquitination"/>
    <property type="evidence" value="ECO:0007669"/>
    <property type="project" value="TreeGrafter"/>
</dbReference>
<feature type="domain" description="B box-type" evidence="9">
    <location>
        <begin position="65"/>
        <end position="108"/>
    </location>
</feature>
<keyword evidence="7" id="KW-0175">Coiled coil</keyword>
<evidence type="ECO:0000259" key="9">
    <source>
        <dbReference type="PROSITE" id="PS50119"/>
    </source>
</evidence>
<evidence type="ECO:0000256" key="1">
    <source>
        <dbReference type="ARBA" id="ARBA00022723"/>
    </source>
</evidence>
<dbReference type="OrthoDB" id="342730at2759"/>
<feature type="compositionally biased region" description="Basic and acidic residues" evidence="8">
    <location>
        <begin position="347"/>
        <end position="368"/>
    </location>
</feature>
<dbReference type="FunFam" id="2.120.10.30:FF:000013">
    <property type="entry name" value="E3 ubiquitin-protein ligase TRIM71"/>
    <property type="match status" value="2"/>
</dbReference>
<feature type="compositionally biased region" description="Acidic residues" evidence="8">
    <location>
        <begin position="588"/>
        <end position="598"/>
    </location>
</feature>
<feature type="repeat" description="NHL" evidence="6">
    <location>
        <begin position="1549"/>
        <end position="1586"/>
    </location>
</feature>
<feature type="compositionally biased region" description="Basic and acidic residues" evidence="8">
    <location>
        <begin position="1123"/>
        <end position="1142"/>
    </location>
</feature>
<evidence type="ECO:0000256" key="7">
    <source>
        <dbReference type="SAM" id="Coils"/>
    </source>
</evidence>
<protein>
    <recommendedName>
        <fullName evidence="9">B box-type domain-containing protein</fullName>
    </recommendedName>
</protein>
<dbReference type="GO" id="GO:0043161">
    <property type="term" value="P:proteasome-mediated ubiquitin-dependent protein catabolic process"/>
    <property type="evidence" value="ECO:0007669"/>
    <property type="project" value="TreeGrafter"/>
</dbReference>
<dbReference type="InterPro" id="IPR000315">
    <property type="entry name" value="Znf_B-box"/>
</dbReference>
<dbReference type="SUPFAM" id="SSF101898">
    <property type="entry name" value="NHL repeat"/>
    <property type="match status" value="1"/>
</dbReference>
<dbReference type="InterPro" id="IPR013083">
    <property type="entry name" value="Znf_RING/FYVE/PHD"/>
</dbReference>
<dbReference type="Pfam" id="PF01436">
    <property type="entry name" value="NHL"/>
    <property type="match status" value="6"/>
</dbReference>
<dbReference type="EMBL" id="OC921440">
    <property type="protein sequence ID" value="CAD7653402.1"/>
    <property type="molecule type" value="Genomic_DNA"/>
</dbReference>
<feature type="compositionally biased region" description="Polar residues" evidence="8">
    <location>
        <begin position="620"/>
        <end position="630"/>
    </location>
</feature>
<dbReference type="InterPro" id="IPR001258">
    <property type="entry name" value="NHL_repeat"/>
</dbReference>
<feature type="compositionally biased region" description="Polar residues" evidence="8">
    <location>
        <begin position="976"/>
        <end position="1000"/>
    </location>
</feature>
<feature type="repeat" description="NHL" evidence="6">
    <location>
        <begin position="1499"/>
        <end position="1542"/>
    </location>
</feature>
<gene>
    <name evidence="10" type="ORF">ONB1V03_LOCUS10056</name>
</gene>
<feature type="compositionally biased region" description="Basic and acidic residues" evidence="8">
    <location>
        <begin position="900"/>
        <end position="909"/>
    </location>
</feature>
<dbReference type="InterPro" id="IPR050952">
    <property type="entry name" value="TRIM-NHL_E3_ligases"/>
</dbReference>
<feature type="compositionally biased region" description="Low complexity" evidence="8">
    <location>
        <begin position="782"/>
        <end position="793"/>
    </location>
</feature>
<feature type="repeat" description="NHL" evidence="6">
    <location>
        <begin position="1358"/>
        <end position="1401"/>
    </location>
</feature>
<feature type="compositionally biased region" description="Polar residues" evidence="8">
    <location>
        <begin position="1032"/>
        <end position="1060"/>
    </location>
</feature>
<dbReference type="Proteomes" id="UP000728032">
    <property type="component" value="Unassembled WGS sequence"/>
</dbReference>
<feature type="compositionally biased region" description="Low complexity" evidence="8">
    <location>
        <begin position="953"/>
        <end position="962"/>
    </location>
</feature>
<evidence type="ECO:0000256" key="8">
    <source>
        <dbReference type="SAM" id="MobiDB-lite"/>
    </source>
</evidence>
<feature type="region of interest" description="Disordered" evidence="8">
    <location>
        <begin position="477"/>
        <end position="807"/>
    </location>
</feature>
<feature type="repeat" description="NHL" evidence="6">
    <location>
        <begin position="1311"/>
        <end position="1354"/>
    </location>
</feature>
<keyword evidence="2" id="KW-0677">Repeat</keyword>
<feature type="non-terminal residue" evidence="10">
    <location>
        <position position="1586"/>
    </location>
</feature>
<feature type="compositionally biased region" description="Polar residues" evidence="8">
    <location>
        <begin position="1013"/>
        <end position="1025"/>
    </location>
</feature>
<feature type="compositionally biased region" description="Low complexity" evidence="8">
    <location>
        <begin position="631"/>
        <end position="651"/>
    </location>
</feature>
<feature type="repeat" description="NHL" evidence="6">
    <location>
        <begin position="1452"/>
        <end position="1495"/>
    </location>
</feature>
<feature type="compositionally biased region" description="Basic and acidic residues" evidence="8">
    <location>
        <begin position="330"/>
        <end position="340"/>
    </location>
</feature>
<keyword evidence="11" id="KW-1185">Reference proteome</keyword>
<feature type="compositionally biased region" description="Low complexity" evidence="8">
    <location>
        <begin position="518"/>
        <end position="530"/>
    </location>
</feature>
<feature type="compositionally biased region" description="Basic and acidic residues" evidence="8">
    <location>
        <begin position="1069"/>
        <end position="1078"/>
    </location>
</feature>
<dbReference type="Gene3D" id="2.120.10.30">
    <property type="entry name" value="TolB, C-terminal domain"/>
    <property type="match status" value="3"/>
</dbReference>
<feature type="compositionally biased region" description="Polar residues" evidence="8">
    <location>
        <begin position="318"/>
        <end position="329"/>
    </location>
</feature>
<evidence type="ECO:0000256" key="2">
    <source>
        <dbReference type="ARBA" id="ARBA00022737"/>
    </source>
</evidence>
<dbReference type="PANTHER" id="PTHR24104:SF47">
    <property type="entry name" value="E3 UBIQUITIN-PROTEIN LIGASE NHLRC1"/>
    <property type="match status" value="1"/>
</dbReference>
<reference evidence="10" key="1">
    <citation type="submission" date="2020-11" db="EMBL/GenBank/DDBJ databases">
        <authorList>
            <person name="Tran Van P."/>
        </authorList>
    </citation>
    <scope>NUCLEOTIDE SEQUENCE</scope>
</reference>
<evidence type="ECO:0000313" key="11">
    <source>
        <dbReference type="Proteomes" id="UP000728032"/>
    </source>
</evidence>
<evidence type="ECO:0000313" key="10">
    <source>
        <dbReference type="EMBL" id="CAD7653402.1"/>
    </source>
</evidence>
<feature type="region of interest" description="Disordered" evidence="8">
    <location>
        <begin position="1260"/>
        <end position="1281"/>
    </location>
</feature>
<dbReference type="FunFam" id="2.120.10.30:FF:000037">
    <property type="entry name" value="Uncharacterized protein, isoform E"/>
    <property type="match status" value="1"/>
</dbReference>
<organism evidence="10">
    <name type="scientific">Oppiella nova</name>
    <dbReference type="NCBI Taxonomy" id="334625"/>
    <lineage>
        <taxon>Eukaryota</taxon>
        <taxon>Metazoa</taxon>
        <taxon>Ecdysozoa</taxon>
        <taxon>Arthropoda</taxon>
        <taxon>Chelicerata</taxon>
        <taxon>Arachnida</taxon>
        <taxon>Acari</taxon>
        <taxon>Acariformes</taxon>
        <taxon>Sarcoptiformes</taxon>
        <taxon>Oribatida</taxon>
        <taxon>Brachypylina</taxon>
        <taxon>Oppioidea</taxon>
        <taxon>Oppiidae</taxon>
        <taxon>Oppiella</taxon>
    </lineage>
</organism>
<feature type="compositionally biased region" description="Pro residues" evidence="8">
    <location>
        <begin position="531"/>
        <end position="540"/>
    </location>
</feature>
<feature type="coiled-coil region" evidence="7">
    <location>
        <begin position="152"/>
        <end position="201"/>
    </location>
</feature>
<proteinExistence type="predicted"/>
<evidence type="ECO:0000256" key="3">
    <source>
        <dbReference type="ARBA" id="ARBA00022771"/>
    </source>
</evidence>
<name>A0A7R9M6N8_9ACAR</name>
<dbReference type="InterPro" id="IPR011042">
    <property type="entry name" value="6-blade_b-propeller_TolB-like"/>
</dbReference>